<sequence>MRKKSDTVFFLIILSTLLTNCVSPYYGTARIEPGWAINAGAGLHSTVVPVLDAGPIYGVGLRSDVEMGYGFGKYFKPYLRGALGLNTASLYFGDIGVGFQGALPIGPMIPAVKIEVNSTGARPTFAPAFLLGIGRKEIVTLGIRPQFVGFNPDEYEPFLDVLTTVHISPKLSIFIGAEVTSFIEYFDENDDIPFFSLGVGYKLPAFHTKQN</sequence>
<dbReference type="EMBL" id="WJKJ01000341">
    <property type="protein sequence ID" value="MBD3365593.1"/>
    <property type="molecule type" value="Genomic_DNA"/>
</dbReference>
<evidence type="ECO:0000313" key="2">
    <source>
        <dbReference type="Proteomes" id="UP000630660"/>
    </source>
</evidence>
<comment type="caution">
    <text evidence="1">The sequence shown here is derived from an EMBL/GenBank/DDBJ whole genome shotgun (WGS) entry which is preliminary data.</text>
</comment>
<proteinExistence type="predicted"/>
<organism evidence="1 2">
    <name type="scientific">candidate division WOR-3 bacterium</name>
    <dbReference type="NCBI Taxonomy" id="2052148"/>
    <lineage>
        <taxon>Bacteria</taxon>
        <taxon>Bacteria division WOR-3</taxon>
    </lineage>
</organism>
<accession>A0A9D5QDB9</accession>
<dbReference type="Proteomes" id="UP000630660">
    <property type="component" value="Unassembled WGS sequence"/>
</dbReference>
<protein>
    <submittedName>
        <fullName evidence="1">Uncharacterized protein</fullName>
    </submittedName>
</protein>
<dbReference type="AlphaFoldDB" id="A0A9D5QDB9"/>
<gene>
    <name evidence="1" type="ORF">GF359_10310</name>
</gene>
<reference evidence="1" key="1">
    <citation type="submission" date="2019-11" db="EMBL/GenBank/DDBJ databases">
        <title>Microbial mats filling the niche in hypersaline microbial mats.</title>
        <authorList>
            <person name="Wong H.L."/>
            <person name="Macleod F.I."/>
            <person name="White R.A. III"/>
            <person name="Burns B.P."/>
        </authorList>
    </citation>
    <scope>NUCLEOTIDE SEQUENCE</scope>
    <source>
        <strain evidence="1">Bin_327</strain>
    </source>
</reference>
<name>A0A9D5QDB9_UNCW3</name>
<evidence type="ECO:0000313" key="1">
    <source>
        <dbReference type="EMBL" id="MBD3365593.1"/>
    </source>
</evidence>